<name>A0ABP9K2T3_9NOCA</name>
<organism evidence="5 6">
    <name type="scientific">Nocardia callitridis</name>
    <dbReference type="NCBI Taxonomy" id="648753"/>
    <lineage>
        <taxon>Bacteria</taxon>
        <taxon>Bacillati</taxon>
        <taxon>Actinomycetota</taxon>
        <taxon>Actinomycetes</taxon>
        <taxon>Mycobacteriales</taxon>
        <taxon>Nocardiaceae</taxon>
        <taxon>Nocardia</taxon>
    </lineage>
</organism>
<sequence>MSLRSASPPTRRVTEIVTLLAGAQEPIGVAAIAGRLGIARATAAAILDELTTVSWVVRMPDRGYTVGPALAGIATLTLPHGVGELLTRLAERTGHGATFSRIEPRHLTVLDVRNGPDRNIPGLPVGQRIPLQFPAGASVMPWRKAHEQNAWLRTASAEDKRSAGALLTLVRERGVAVFRPRVDDAGTVELLADLLGAVGTQLLQPNLRARALRQLATLTARPFTIAELDAEDLLPLSYLAAPVLDASGIANYEVQLGPLRAETTKSERDEYISATSSTAREVSAVLSAAMRS</sequence>
<dbReference type="EMBL" id="BAABJM010000002">
    <property type="protein sequence ID" value="GAA5049174.1"/>
    <property type="molecule type" value="Genomic_DNA"/>
</dbReference>
<dbReference type="Proteomes" id="UP001500603">
    <property type="component" value="Unassembled WGS sequence"/>
</dbReference>
<accession>A0ABP9K2T3</accession>
<dbReference type="Gene3D" id="1.10.10.10">
    <property type="entry name" value="Winged helix-like DNA-binding domain superfamily/Winged helix DNA-binding domain"/>
    <property type="match status" value="1"/>
</dbReference>
<evidence type="ECO:0000259" key="4">
    <source>
        <dbReference type="PROSITE" id="PS51078"/>
    </source>
</evidence>
<dbReference type="InterPro" id="IPR005471">
    <property type="entry name" value="Tscrpt_reg_IclR_N"/>
</dbReference>
<keyword evidence="2" id="KW-0238">DNA-binding</keyword>
<evidence type="ECO:0000256" key="3">
    <source>
        <dbReference type="ARBA" id="ARBA00023163"/>
    </source>
</evidence>
<feature type="domain" description="IclR-ED" evidence="4">
    <location>
        <begin position="64"/>
        <end position="288"/>
    </location>
</feature>
<protein>
    <submittedName>
        <fullName evidence="5">MarR family transcriptional regulator</fullName>
    </submittedName>
</protein>
<dbReference type="PANTHER" id="PTHR30136">
    <property type="entry name" value="HELIX-TURN-HELIX TRANSCRIPTIONAL REGULATOR, ICLR FAMILY"/>
    <property type="match status" value="1"/>
</dbReference>
<reference evidence="6" key="1">
    <citation type="journal article" date="2019" name="Int. J. Syst. Evol. Microbiol.">
        <title>The Global Catalogue of Microorganisms (GCM) 10K type strain sequencing project: providing services to taxonomists for standard genome sequencing and annotation.</title>
        <authorList>
            <consortium name="The Broad Institute Genomics Platform"/>
            <consortium name="The Broad Institute Genome Sequencing Center for Infectious Disease"/>
            <person name="Wu L."/>
            <person name="Ma J."/>
        </authorList>
    </citation>
    <scope>NUCLEOTIDE SEQUENCE [LARGE SCALE GENOMIC DNA]</scope>
    <source>
        <strain evidence="6">JCM 18298</strain>
    </source>
</reference>
<dbReference type="SUPFAM" id="SSF55781">
    <property type="entry name" value="GAF domain-like"/>
    <property type="match status" value="1"/>
</dbReference>
<evidence type="ECO:0000313" key="6">
    <source>
        <dbReference type="Proteomes" id="UP001500603"/>
    </source>
</evidence>
<keyword evidence="1" id="KW-0805">Transcription regulation</keyword>
<keyword evidence="6" id="KW-1185">Reference proteome</keyword>
<dbReference type="InterPro" id="IPR050707">
    <property type="entry name" value="HTH_MetabolicPath_Reg"/>
</dbReference>
<dbReference type="PROSITE" id="PS51078">
    <property type="entry name" value="ICLR_ED"/>
    <property type="match status" value="1"/>
</dbReference>
<dbReference type="InterPro" id="IPR036388">
    <property type="entry name" value="WH-like_DNA-bd_sf"/>
</dbReference>
<gene>
    <name evidence="5" type="ORF">GCM10023318_17700</name>
</gene>
<evidence type="ECO:0000256" key="1">
    <source>
        <dbReference type="ARBA" id="ARBA00023015"/>
    </source>
</evidence>
<comment type="caution">
    <text evidence="5">The sequence shown here is derived from an EMBL/GenBank/DDBJ whole genome shotgun (WGS) entry which is preliminary data.</text>
</comment>
<dbReference type="InterPro" id="IPR036390">
    <property type="entry name" value="WH_DNA-bd_sf"/>
</dbReference>
<dbReference type="Gene3D" id="3.30.450.40">
    <property type="match status" value="1"/>
</dbReference>
<dbReference type="SUPFAM" id="SSF46785">
    <property type="entry name" value="Winged helix' DNA-binding domain"/>
    <property type="match status" value="1"/>
</dbReference>
<evidence type="ECO:0000256" key="2">
    <source>
        <dbReference type="ARBA" id="ARBA00023125"/>
    </source>
</evidence>
<proteinExistence type="predicted"/>
<dbReference type="InterPro" id="IPR029016">
    <property type="entry name" value="GAF-like_dom_sf"/>
</dbReference>
<dbReference type="PANTHER" id="PTHR30136:SF35">
    <property type="entry name" value="HTH-TYPE TRANSCRIPTIONAL REGULATOR RV1719"/>
    <property type="match status" value="1"/>
</dbReference>
<evidence type="ECO:0000313" key="5">
    <source>
        <dbReference type="EMBL" id="GAA5049174.1"/>
    </source>
</evidence>
<dbReference type="RefSeq" id="WP_345494740.1">
    <property type="nucleotide sequence ID" value="NZ_BAABJM010000002.1"/>
</dbReference>
<dbReference type="InterPro" id="IPR014757">
    <property type="entry name" value="Tscrpt_reg_IclR_C"/>
</dbReference>
<dbReference type="Pfam" id="PF09339">
    <property type="entry name" value="HTH_IclR"/>
    <property type="match status" value="1"/>
</dbReference>
<keyword evidence="3" id="KW-0804">Transcription</keyword>